<name>Q1MLM6_RHIJ3</name>
<organism evidence="1 2">
    <name type="scientific">Rhizobium johnstonii (strain DSM 114642 / LMG 32736 / 3841)</name>
    <name type="common">Rhizobium leguminosarum bv. viciae</name>
    <dbReference type="NCBI Taxonomy" id="216596"/>
    <lineage>
        <taxon>Bacteria</taxon>
        <taxon>Pseudomonadati</taxon>
        <taxon>Pseudomonadota</taxon>
        <taxon>Alphaproteobacteria</taxon>
        <taxon>Hyphomicrobiales</taxon>
        <taxon>Rhizobiaceae</taxon>
        <taxon>Rhizobium/Agrobacterium group</taxon>
        <taxon>Rhizobium</taxon>
        <taxon>Rhizobium johnstonii</taxon>
    </lineage>
</organism>
<dbReference type="EMBL" id="AM236080">
    <property type="protein sequence ID" value="CAK06127.1"/>
    <property type="molecule type" value="Genomic_DNA"/>
</dbReference>
<accession>Q1MLM6</accession>
<proteinExistence type="predicted"/>
<evidence type="ECO:0000313" key="2">
    <source>
        <dbReference type="Proteomes" id="UP000006575"/>
    </source>
</evidence>
<reference evidence="1 2" key="1">
    <citation type="journal article" date="2006" name="Genome Biol.">
        <title>The genome of Rhizobium leguminosarum has recognizable core and accessory components.</title>
        <authorList>
            <person name="Young J.W."/>
            <person name="Crossman L.C."/>
            <person name="Johnston A.W.B."/>
            <person name="Thomson N.R."/>
            <person name="Ghazoui Z.F."/>
            <person name="Hull K.H."/>
            <person name="Wexler M."/>
            <person name="Curson A.R.J."/>
            <person name="Todd J.D."/>
            <person name="Poole P.S."/>
            <person name="Mauchline T.H."/>
            <person name="East A.K."/>
            <person name="Quail M.A."/>
            <person name="Churcher C."/>
            <person name="Arrowsmith C."/>
            <person name="Cherevach A."/>
            <person name="Chillingworth T."/>
            <person name="Clarke K."/>
            <person name="Cronin A."/>
            <person name="Davis P."/>
            <person name="Fraser A."/>
            <person name="Hance Z."/>
            <person name="Hauser H."/>
            <person name="Jagels K."/>
            <person name="Moule S."/>
            <person name="Mungall K."/>
            <person name="Norbertczak H."/>
            <person name="Rabbinowitsch E."/>
            <person name="Sanders M."/>
            <person name="Simmonds M."/>
            <person name="Whitehead S."/>
            <person name="Parkhill J."/>
        </authorList>
    </citation>
    <scope>NUCLEOTIDE SEQUENCE [LARGE SCALE GENOMIC DNA]</scope>
    <source>
        <strain evidence="2">DSM 114642 / LMG 32736 / 3841</strain>
    </source>
</reference>
<dbReference type="AlphaFoldDB" id="Q1MLM6"/>
<dbReference type="Proteomes" id="UP000006575">
    <property type="component" value="Chromosome"/>
</dbReference>
<keyword evidence="2" id="KW-1185">Reference proteome</keyword>
<dbReference type="HOGENOM" id="CLU_1925884_0_0_5"/>
<evidence type="ECO:0000313" key="1">
    <source>
        <dbReference type="EMBL" id="CAK06127.1"/>
    </source>
</evidence>
<protein>
    <submittedName>
        <fullName evidence="1">Uncharacterized protein</fullName>
    </submittedName>
</protein>
<dbReference type="EnsemblBacteria" id="CAK06127">
    <property type="protein sequence ID" value="CAK06127"/>
    <property type="gene ID" value="RL0633"/>
</dbReference>
<gene>
    <name evidence="1" type="ordered locus">RL0633</name>
</gene>
<dbReference type="KEGG" id="rle:RL0633"/>
<sequence length="131" mass="15061">MIDKVIRHSSFFIWMTEDKTVGILKLQRLLRIHDPQCLALVFGLERRLDDGFFLAHVHVLRCLKDNGQAESRFPSGHHDMKPVETNAPSIHGPPSRGPNCFYGLTTRFGAATSMPLRPPNRRLFPRPKIRY</sequence>